<evidence type="ECO:0000256" key="1">
    <source>
        <dbReference type="ARBA" id="ARBA00001974"/>
    </source>
</evidence>
<organism evidence="6 7">
    <name type="scientific">Domibacillus epiphyticus</name>
    <dbReference type="NCBI Taxonomy" id="1714355"/>
    <lineage>
        <taxon>Bacteria</taxon>
        <taxon>Bacillati</taxon>
        <taxon>Bacillota</taxon>
        <taxon>Bacilli</taxon>
        <taxon>Bacillales</taxon>
        <taxon>Bacillaceae</taxon>
        <taxon>Domibacillus</taxon>
    </lineage>
</organism>
<dbReference type="STRING" id="1714355.BTO28_14175"/>
<protein>
    <submittedName>
        <fullName evidence="6">Pyridine nucleotide-disulfide oxidoreductase</fullName>
    </submittedName>
</protein>
<dbReference type="EMBL" id="MSFI01000025">
    <property type="protein sequence ID" value="OMP66146.1"/>
    <property type="molecule type" value="Genomic_DNA"/>
</dbReference>
<dbReference type="Pfam" id="PF07992">
    <property type="entry name" value="Pyr_redox_2"/>
    <property type="match status" value="1"/>
</dbReference>
<evidence type="ECO:0000313" key="7">
    <source>
        <dbReference type="Proteomes" id="UP000188613"/>
    </source>
</evidence>
<name>A0A1V2A5A4_9BACI</name>
<accession>A0A1V2A5A4</accession>
<dbReference type="Proteomes" id="UP000188613">
    <property type="component" value="Unassembled WGS sequence"/>
</dbReference>
<feature type="domain" description="FAD/NAD(P)-binding" evidence="5">
    <location>
        <begin position="7"/>
        <end position="286"/>
    </location>
</feature>
<comment type="subunit">
    <text evidence="2">Homodimer.</text>
</comment>
<evidence type="ECO:0000256" key="4">
    <source>
        <dbReference type="ARBA" id="ARBA00023002"/>
    </source>
</evidence>
<proteinExistence type="predicted"/>
<dbReference type="RefSeq" id="WP_076767396.1">
    <property type="nucleotide sequence ID" value="NZ_MSFI01000025.1"/>
</dbReference>
<evidence type="ECO:0000313" key="6">
    <source>
        <dbReference type="EMBL" id="OMP66146.1"/>
    </source>
</evidence>
<dbReference type="GO" id="GO:0016491">
    <property type="term" value="F:oxidoreductase activity"/>
    <property type="evidence" value="ECO:0007669"/>
    <property type="project" value="UniProtKB-KW"/>
</dbReference>
<dbReference type="PANTHER" id="PTHR48105">
    <property type="entry name" value="THIOREDOXIN REDUCTASE 1-RELATED-RELATED"/>
    <property type="match status" value="1"/>
</dbReference>
<dbReference type="Gene3D" id="3.50.50.60">
    <property type="entry name" value="FAD/NAD(P)-binding domain"/>
    <property type="match status" value="2"/>
</dbReference>
<keyword evidence="4" id="KW-0560">Oxidoreductase</keyword>
<comment type="cofactor">
    <cofactor evidence="1">
        <name>FAD</name>
        <dbReference type="ChEBI" id="CHEBI:57692"/>
    </cofactor>
</comment>
<sequence length="304" mass="33064">MRSDVLDVVIAGGGPGGLSAALVLGRSLKHVLVIDEGKPRNGVTVKSHGFLTRDGSKPGDIRQIAQEQMAKYKNVSIIEDIIDDVVKENGLFTSTTRSGKKIISKKIIFSTGMKDHLPAILGLHDVYGKTVFHCPYCDGWERKNEPLAIFGNGKELFPFIKLIYNWSQDLIVFSNGPAIISDTEKKELEAHGIGLVETPIAEFQSNDGILEQIVLIDGDAISRKGGFMLTTGEKQSSMIPARLGIPINEQGQYETNEHGDTNIEGLFIIGDAKNTFTSIVGAASQGYETGVKINGEFAEEKWSD</sequence>
<dbReference type="InterPro" id="IPR023753">
    <property type="entry name" value="FAD/NAD-binding_dom"/>
</dbReference>
<dbReference type="SUPFAM" id="SSF51905">
    <property type="entry name" value="FAD/NAD(P)-binding domain"/>
    <property type="match status" value="1"/>
</dbReference>
<keyword evidence="3" id="KW-0285">Flavoprotein</keyword>
<dbReference type="OrthoDB" id="9806179at2"/>
<dbReference type="PRINTS" id="PR00469">
    <property type="entry name" value="PNDRDTASEII"/>
</dbReference>
<dbReference type="InterPro" id="IPR036188">
    <property type="entry name" value="FAD/NAD-bd_sf"/>
</dbReference>
<keyword evidence="7" id="KW-1185">Reference proteome</keyword>
<reference evidence="6 7" key="1">
    <citation type="submission" date="2016-12" db="EMBL/GenBank/DDBJ databases">
        <title>Domibacillus sp. SAB 38T whole genome sequencing.</title>
        <authorList>
            <person name="Verma A."/>
            <person name="Ojha A.K."/>
            <person name="Krishnamurthi S."/>
        </authorList>
    </citation>
    <scope>NUCLEOTIDE SEQUENCE [LARGE SCALE GENOMIC DNA]</scope>
    <source>
        <strain evidence="6 7">SAB 38</strain>
    </source>
</reference>
<evidence type="ECO:0000259" key="5">
    <source>
        <dbReference type="Pfam" id="PF07992"/>
    </source>
</evidence>
<gene>
    <name evidence="6" type="ORF">BTO28_14175</name>
</gene>
<evidence type="ECO:0000256" key="2">
    <source>
        <dbReference type="ARBA" id="ARBA00011738"/>
    </source>
</evidence>
<dbReference type="InterPro" id="IPR050097">
    <property type="entry name" value="Ferredoxin-NADP_redctase_2"/>
</dbReference>
<dbReference type="AlphaFoldDB" id="A0A1V2A5A4"/>
<evidence type="ECO:0000256" key="3">
    <source>
        <dbReference type="ARBA" id="ARBA00022630"/>
    </source>
</evidence>
<dbReference type="PRINTS" id="PR00368">
    <property type="entry name" value="FADPNR"/>
</dbReference>
<comment type="caution">
    <text evidence="6">The sequence shown here is derived from an EMBL/GenBank/DDBJ whole genome shotgun (WGS) entry which is preliminary data.</text>
</comment>